<dbReference type="InterPro" id="IPR046347">
    <property type="entry name" value="bZIP_sf"/>
</dbReference>
<feature type="compositionally biased region" description="Polar residues" evidence="5">
    <location>
        <begin position="113"/>
        <end position="122"/>
    </location>
</feature>
<dbReference type="GO" id="GO:0000981">
    <property type="term" value="F:DNA-binding transcription factor activity, RNA polymerase II-specific"/>
    <property type="evidence" value="ECO:0007669"/>
    <property type="project" value="TreeGrafter"/>
</dbReference>
<feature type="coiled-coil region" evidence="4">
    <location>
        <begin position="177"/>
        <end position="218"/>
    </location>
</feature>
<dbReference type="InterPro" id="IPR004827">
    <property type="entry name" value="bZIP"/>
</dbReference>
<dbReference type="SMART" id="SM00338">
    <property type="entry name" value="BRLZ"/>
    <property type="match status" value="1"/>
</dbReference>
<dbReference type="PROSITE" id="PS50217">
    <property type="entry name" value="BZIP"/>
    <property type="match status" value="1"/>
</dbReference>
<dbReference type="CDD" id="cd14686">
    <property type="entry name" value="bZIP"/>
    <property type="match status" value="1"/>
</dbReference>
<keyword evidence="4" id="KW-0175">Coiled coil</keyword>
<dbReference type="OrthoDB" id="2257100at2759"/>
<evidence type="ECO:0000256" key="2">
    <source>
        <dbReference type="ARBA" id="ARBA00023125"/>
    </source>
</evidence>
<dbReference type="AlphaFoldDB" id="A0A1Q8RQF7"/>
<dbReference type="STRING" id="708187.A0A1Q8RQF7"/>
<dbReference type="EMBL" id="MPGH01000117">
    <property type="protein sequence ID" value="OLN86554.1"/>
    <property type="molecule type" value="Genomic_DNA"/>
</dbReference>
<organism evidence="7 8">
    <name type="scientific">Colletotrichum chlorophyti</name>
    <dbReference type="NCBI Taxonomy" id="708187"/>
    <lineage>
        <taxon>Eukaryota</taxon>
        <taxon>Fungi</taxon>
        <taxon>Dikarya</taxon>
        <taxon>Ascomycota</taxon>
        <taxon>Pezizomycotina</taxon>
        <taxon>Sordariomycetes</taxon>
        <taxon>Hypocreomycetidae</taxon>
        <taxon>Glomerellales</taxon>
        <taxon>Glomerellaceae</taxon>
        <taxon>Colletotrichum</taxon>
    </lineage>
</organism>
<keyword evidence="8" id="KW-1185">Reference proteome</keyword>
<keyword evidence="2" id="KW-0238">DNA-binding</keyword>
<evidence type="ECO:0000256" key="3">
    <source>
        <dbReference type="ARBA" id="ARBA00023163"/>
    </source>
</evidence>
<dbReference type="GO" id="GO:0005667">
    <property type="term" value="C:transcription regulator complex"/>
    <property type="evidence" value="ECO:0007669"/>
    <property type="project" value="TreeGrafter"/>
</dbReference>
<evidence type="ECO:0000259" key="6">
    <source>
        <dbReference type="PROSITE" id="PS50217"/>
    </source>
</evidence>
<evidence type="ECO:0000256" key="1">
    <source>
        <dbReference type="ARBA" id="ARBA00023015"/>
    </source>
</evidence>
<dbReference type="PANTHER" id="PTHR11462:SF35">
    <property type="entry name" value="TRANSCRIPTION FACTOR JRA"/>
    <property type="match status" value="1"/>
</dbReference>
<proteinExistence type="predicted"/>
<accession>A0A1Q8RQF7</accession>
<reference evidence="7 8" key="1">
    <citation type="submission" date="2016-11" db="EMBL/GenBank/DDBJ databases">
        <title>Draft Genome Assembly of Colletotrichum chlorophyti a pathogen of herbaceous plants.</title>
        <authorList>
            <person name="Gan P."/>
            <person name="Narusaka M."/>
            <person name="Tsushima A."/>
            <person name="Narusaka Y."/>
            <person name="Takano Y."/>
            <person name="Shirasu K."/>
        </authorList>
    </citation>
    <scope>NUCLEOTIDE SEQUENCE [LARGE SCALE GENOMIC DNA]</scope>
    <source>
        <strain evidence="7 8">NTL11</strain>
    </source>
</reference>
<evidence type="ECO:0000313" key="7">
    <source>
        <dbReference type="EMBL" id="OLN86554.1"/>
    </source>
</evidence>
<dbReference type="Pfam" id="PF00170">
    <property type="entry name" value="bZIP_1"/>
    <property type="match status" value="1"/>
</dbReference>
<feature type="domain" description="BZIP" evidence="6">
    <location>
        <begin position="159"/>
        <end position="222"/>
    </location>
</feature>
<keyword evidence="1" id="KW-0805">Transcription regulation</keyword>
<evidence type="ECO:0000256" key="4">
    <source>
        <dbReference type="SAM" id="Coils"/>
    </source>
</evidence>
<feature type="region of interest" description="Disordered" evidence="5">
    <location>
        <begin position="105"/>
        <end position="131"/>
    </location>
</feature>
<comment type="caution">
    <text evidence="7">The sequence shown here is derived from an EMBL/GenBank/DDBJ whole genome shotgun (WGS) entry which is preliminary data.</text>
</comment>
<dbReference type="PANTHER" id="PTHR11462">
    <property type="entry name" value="JUN TRANSCRIPTION FACTOR-RELATED"/>
    <property type="match status" value="1"/>
</dbReference>
<gene>
    <name evidence="7" type="ORF">CCHL11_08520</name>
</gene>
<dbReference type="Gene3D" id="1.20.5.170">
    <property type="match status" value="1"/>
</dbReference>
<dbReference type="GO" id="GO:1903833">
    <property type="term" value="P:positive regulation of cellular response to amino acid starvation"/>
    <property type="evidence" value="ECO:0007669"/>
    <property type="project" value="TreeGrafter"/>
</dbReference>
<dbReference type="Proteomes" id="UP000186583">
    <property type="component" value="Unassembled WGS sequence"/>
</dbReference>
<dbReference type="SUPFAM" id="SSF57959">
    <property type="entry name" value="Leucine zipper domain"/>
    <property type="match status" value="1"/>
</dbReference>
<evidence type="ECO:0000313" key="8">
    <source>
        <dbReference type="Proteomes" id="UP000186583"/>
    </source>
</evidence>
<keyword evidence="3" id="KW-0804">Transcription</keyword>
<dbReference type="GO" id="GO:0000978">
    <property type="term" value="F:RNA polymerase II cis-regulatory region sequence-specific DNA binding"/>
    <property type="evidence" value="ECO:0007669"/>
    <property type="project" value="TreeGrafter"/>
</dbReference>
<dbReference type="GO" id="GO:0001080">
    <property type="term" value="P:nitrogen catabolite activation of transcription from RNA polymerase II promoter"/>
    <property type="evidence" value="ECO:0007669"/>
    <property type="project" value="TreeGrafter"/>
</dbReference>
<sequence length="225" mass="25011">MAHPTEIPFKTTAFSAPYQHQPDLSVAGLPGTDFGLFGPESVHADPCLSYSDPSTWDTLPWTSAAPATSLVGASPLDNTIDQSFPFIDTSPPTLFDTFPDTYLPPQLDPTFGSGDSSKTNSPNQPPPLDMSAFTTLEQTTSHRSSPASDGRDSEILTPHADKLLRRQRNTIAARKYRQKKFDRIAELEKMLEDMTKERDDLRIRLARQEAETEALKNIMRTDSKR</sequence>
<protein>
    <recommendedName>
        <fullName evidence="6">BZIP domain-containing protein</fullName>
    </recommendedName>
</protein>
<dbReference type="InterPro" id="IPR050946">
    <property type="entry name" value="AP-1_TF_bZIP"/>
</dbReference>
<dbReference type="PROSITE" id="PS00036">
    <property type="entry name" value="BZIP_BASIC"/>
    <property type="match status" value="1"/>
</dbReference>
<evidence type="ECO:0000256" key="5">
    <source>
        <dbReference type="SAM" id="MobiDB-lite"/>
    </source>
</evidence>
<name>A0A1Q8RQF7_9PEZI</name>